<dbReference type="GO" id="GO:0006302">
    <property type="term" value="P:double-strand break repair"/>
    <property type="evidence" value="ECO:0007669"/>
    <property type="project" value="TreeGrafter"/>
</dbReference>
<evidence type="ECO:0000256" key="6">
    <source>
        <dbReference type="ARBA" id="ARBA00033409"/>
    </source>
</evidence>
<dbReference type="RefSeq" id="WP_131993138.1">
    <property type="nucleotide sequence ID" value="NZ_SMGK01000002.1"/>
</dbReference>
<dbReference type="GO" id="GO:0043590">
    <property type="term" value="C:bacterial nucleoid"/>
    <property type="evidence" value="ECO:0007669"/>
    <property type="project" value="TreeGrafter"/>
</dbReference>
<sequence length="247" mass="27788">MIAHSTEAVVLRTWPMHEADLIVSLFTRDQGKVKGVAKAASKSRRRFGGALEPMTHVRASYAERPRQELARLDAFEIIHSPLSEPVDYGRATALAFYAEVLEETLQDHDPQDAVFRLLLAVVEQTQVNRFWMPVTYFSLWILRLNGWLPEMTRCALCGEPFGESPAYWHPLADTLHCATHRRDGSATLSPESIALAAAILRSPVAAFASGDWPRRRAADLRRYALRSLERHLERRLTTATALMKLGG</sequence>
<dbReference type="Gene3D" id="2.40.50.140">
    <property type="entry name" value="Nucleic acid-binding proteins"/>
    <property type="match status" value="1"/>
</dbReference>
<dbReference type="NCBIfam" id="TIGR00613">
    <property type="entry name" value="reco"/>
    <property type="match status" value="1"/>
</dbReference>
<protein>
    <recommendedName>
        <fullName evidence="2 7">DNA repair protein RecO</fullName>
    </recommendedName>
    <alternativeName>
        <fullName evidence="6 7">Recombination protein O</fullName>
    </alternativeName>
</protein>
<dbReference type="SUPFAM" id="SSF50249">
    <property type="entry name" value="Nucleic acid-binding proteins"/>
    <property type="match status" value="1"/>
</dbReference>
<dbReference type="Gene3D" id="1.20.1440.120">
    <property type="entry name" value="Recombination protein O, C-terminal domain"/>
    <property type="match status" value="1"/>
</dbReference>
<dbReference type="Proteomes" id="UP000295210">
    <property type="component" value="Unassembled WGS sequence"/>
</dbReference>
<dbReference type="GO" id="GO:0006310">
    <property type="term" value="P:DNA recombination"/>
    <property type="evidence" value="ECO:0007669"/>
    <property type="project" value="UniProtKB-UniRule"/>
</dbReference>
<comment type="caution">
    <text evidence="9">The sequence shown here is derived from an EMBL/GenBank/DDBJ whole genome shotgun (WGS) entry which is preliminary data.</text>
</comment>
<dbReference type="HAMAP" id="MF_00201">
    <property type="entry name" value="RecO"/>
    <property type="match status" value="1"/>
</dbReference>
<dbReference type="Pfam" id="PF11967">
    <property type="entry name" value="RecO_N"/>
    <property type="match status" value="1"/>
</dbReference>
<reference evidence="9 10" key="1">
    <citation type="submission" date="2019-03" db="EMBL/GenBank/DDBJ databases">
        <title>Genomic Encyclopedia of Type Strains, Phase IV (KMG-IV): sequencing the most valuable type-strain genomes for metagenomic binning, comparative biology and taxonomic classification.</title>
        <authorList>
            <person name="Goeker M."/>
        </authorList>
    </citation>
    <scope>NUCLEOTIDE SEQUENCE [LARGE SCALE GENOMIC DNA]</scope>
    <source>
        <strain evidence="9 10">DSM 103428</strain>
    </source>
</reference>
<evidence type="ECO:0000259" key="8">
    <source>
        <dbReference type="Pfam" id="PF11967"/>
    </source>
</evidence>
<dbReference type="PANTHER" id="PTHR33991">
    <property type="entry name" value="DNA REPAIR PROTEIN RECO"/>
    <property type="match status" value="1"/>
</dbReference>
<evidence type="ECO:0000256" key="2">
    <source>
        <dbReference type="ARBA" id="ARBA00021310"/>
    </source>
</evidence>
<feature type="domain" description="DNA replication/recombination mediator RecO N-terminal" evidence="8">
    <location>
        <begin position="1"/>
        <end position="80"/>
    </location>
</feature>
<evidence type="ECO:0000256" key="5">
    <source>
        <dbReference type="ARBA" id="ARBA00023204"/>
    </source>
</evidence>
<evidence type="ECO:0000256" key="1">
    <source>
        <dbReference type="ARBA" id="ARBA00007452"/>
    </source>
</evidence>
<dbReference type="InterPro" id="IPR012340">
    <property type="entry name" value="NA-bd_OB-fold"/>
</dbReference>
<keyword evidence="3 7" id="KW-0227">DNA damage</keyword>
<dbReference type="EMBL" id="SMGK01000002">
    <property type="protein sequence ID" value="TCK73518.1"/>
    <property type="molecule type" value="Genomic_DNA"/>
</dbReference>
<evidence type="ECO:0000256" key="7">
    <source>
        <dbReference type="HAMAP-Rule" id="MF_00201"/>
    </source>
</evidence>
<dbReference type="InterPro" id="IPR037278">
    <property type="entry name" value="ARFGAP/RecO"/>
</dbReference>
<organism evidence="9 10">
    <name type="scientific">Acidipila rosea</name>
    <dbReference type="NCBI Taxonomy" id="768535"/>
    <lineage>
        <taxon>Bacteria</taxon>
        <taxon>Pseudomonadati</taxon>
        <taxon>Acidobacteriota</taxon>
        <taxon>Terriglobia</taxon>
        <taxon>Terriglobales</taxon>
        <taxon>Acidobacteriaceae</taxon>
        <taxon>Acidipila</taxon>
    </lineage>
</organism>
<accession>A0A4R1L5U0</accession>
<gene>
    <name evidence="7" type="primary">recO</name>
    <name evidence="9" type="ORF">C7378_1131</name>
</gene>
<evidence type="ECO:0000313" key="10">
    <source>
        <dbReference type="Proteomes" id="UP000295210"/>
    </source>
</evidence>
<evidence type="ECO:0000256" key="4">
    <source>
        <dbReference type="ARBA" id="ARBA00023172"/>
    </source>
</evidence>
<dbReference type="PANTHER" id="PTHR33991:SF1">
    <property type="entry name" value="DNA REPAIR PROTEIN RECO"/>
    <property type="match status" value="1"/>
</dbReference>
<comment type="similarity">
    <text evidence="1 7">Belongs to the RecO family.</text>
</comment>
<dbReference type="SUPFAM" id="SSF57863">
    <property type="entry name" value="ArfGap/RecO-like zinc finger"/>
    <property type="match status" value="1"/>
</dbReference>
<name>A0A4R1L5U0_9BACT</name>
<dbReference type="OrthoDB" id="9797083at2"/>
<dbReference type="InterPro" id="IPR022572">
    <property type="entry name" value="DNA_rep/recomb_RecO_N"/>
</dbReference>
<dbReference type="InterPro" id="IPR003717">
    <property type="entry name" value="RecO"/>
</dbReference>
<keyword evidence="4 7" id="KW-0233">DNA recombination</keyword>
<keyword evidence="5 7" id="KW-0234">DNA repair</keyword>
<evidence type="ECO:0000256" key="3">
    <source>
        <dbReference type="ARBA" id="ARBA00022763"/>
    </source>
</evidence>
<proteinExistence type="inferred from homology"/>
<evidence type="ECO:0000313" key="9">
    <source>
        <dbReference type="EMBL" id="TCK73518.1"/>
    </source>
</evidence>
<keyword evidence="10" id="KW-1185">Reference proteome</keyword>
<dbReference type="AlphaFoldDB" id="A0A4R1L5U0"/>
<comment type="function">
    <text evidence="7">Involved in DNA repair and RecF pathway recombination.</text>
</comment>
<dbReference type="InterPro" id="IPR042242">
    <property type="entry name" value="RecO_C"/>
</dbReference>
<dbReference type="Pfam" id="PF02565">
    <property type="entry name" value="RecO_C"/>
    <property type="match status" value="1"/>
</dbReference>